<dbReference type="Proteomes" id="UP000011115">
    <property type="component" value="Unassembled WGS sequence"/>
</dbReference>
<dbReference type="PaxDb" id="4113-PGSC0003DMT400096505"/>
<protein>
    <submittedName>
        <fullName evidence="2">1,3-beta-D-glucan glucanohydrolase</fullName>
    </submittedName>
</protein>
<keyword evidence="3" id="KW-1185">Reference proteome</keyword>
<dbReference type="GO" id="GO:0009579">
    <property type="term" value="C:thylakoid"/>
    <property type="evidence" value="ECO:0000318"/>
    <property type="project" value="GO_Central"/>
</dbReference>
<evidence type="ECO:0000313" key="2">
    <source>
        <dbReference type="EnsemblPlants" id="PGSC0003DMT400096505"/>
    </source>
</evidence>
<sequence>MNGIHFLADMILTKTLNDLKGWLAPLISKITPPWIEPRVQIEKKDLNVVARYCFDFIRSTLMPSQNESILLHPKVSLLGSIISQNILYLGLIIEKEVAIRAKQSQTSLPFSMLITELCWRARVSLVKKMNMEVNPTSSPDIRRIEAEYTRDEAERRRETMVDTFSVVDVKMLETNTTPPTQAGELSDTSSTTTIVAAASRPPLTQAMPYKMVHLAQSADERAYWVETVLPRLIKKAINDALDPIRADLQKHQELISVHGLALDA</sequence>
<reference evidence="3" key="1">
    <citation type="journal article" date="2011" name="Nature">
        <title>Genome sequence and analysis of the tuber crop potato.</title>
        <authorList>
            <consortium name="The Potato Genome Sequencing Consortium"/>
        </authorList>
    </citation>
    <scope>NUCLEOTIDE SEQUENCE [LARGE SCALE GENOMIC DNA]</scope>
    <source>
        <strain evidence="3">cv. DM1-3 516 R44</strain>
    </source>
</reference>
<dbReference type="eggNOG" id="ENOG502R85P">
    <property type="taxonomic scope" value="Eukaryota"/>
</dbReference>
<dbReference type="PANTHER" id="PTHR33180:SF31">
    <property type="entry name" value="POLYPROTEIN PROTEIN"/>
    <property type="match status" value="1"/>
</dbReference>
<accession>M1DYL2</accession>
<dbReference type="EnsemblPlants" id="PGSC0003DMT400096505">
    <property type="protein sequence ID" value="PGSC0003DMT400096505"/>
    <property type="gene ID" value="PGSC0003DMG400046076"/>
</dbReference>
<dbReference type="HOGENOM" id="CLU_029307_12_0_1"/>
<feature type="domain" description="Putative plant transposon protein" evidence="1">
    <location>
        <begin position="6"/>
        <end position="123"/>
    </location>
</feature>
<name>M1DYL2_SOLTU</name>
<reference evidence="2" key="2">
    <citation type="submission" date="2015-06" db="UniProtKB">
        <authorList>
            <consortium name="EnsemblPlants"/>
        </authorList>
    </citation>
    <scope>IDENTIFICATION</scope>
    <source>
        <strain evidence="2">DM1-3 516 R44</strain>
    </source>
</reference>
<dbReference type="AlphaFoldDB" id="M1DYL2"/>
<dbReference type="Pfam" id="PF20167">
    <property type="entry name" value="Transposase_32"/>
    <property type="match status" value="1"/>
</dbReference>
<dbReference type="GO" id="GO:0009523">
    <property type="term" value="C:photosystem II"/>
    <property type="evidence" value="ECO:0000318"/>
    <property type="project" value="GO_Central"/>
</dbReference>
<evidence type="ECO:0000259" key="1">
    <source>
        <dbReference type="Pfam" id="PF20167"/>
    </source>
</evidence>
<proteinExistence type="predicted"/>
<dbReference type="PANTHER" id="PTHR33180">
    <property type="entry name" value="PHOTOSYSTEM II CP43 REACTION CENTER PROTEIN"/>
    <property type="match status" value="1"/>
</dbReference>
<organism evidence="2 3">
    <name type="scientific">Solanum tuberosum</name>
    <name type="common">Potato</name>
    <dbReference type="NCBI Taxonomy" id="4113"/>
    <lineage>
        <taxon>Eukaryota</taxon>
        <taxon>Viridiplantae</taxon>
        <taxon>Streptophyta</taxon>
        <taxon>Embryophyta</taxon>
        <taxon>Tracheophyta</taxon>
        <taxon>Spermatophyta</taxon>
        <taxon>Magnoliopsida</taxon>
        <taxon>eudicotyledons</taxon>
        <taxon>Gunneridae</taxon>
        <taxon>Pentapetalae</taxon>
        <taxon>asterids</taxon>
        <taxon>lamiids</taxon>
        <taxon>Solanales</taxon>
        <taxon>Solanaceae</taxon>
        <taxon>Solanoideae</taxon>
        <taxon>Solaneae</taxon>
        <taxon>Solanum</taxon>
    </lineage>
</organism>
<dbReference type="Gramene" id="PGSC0003DMT400096505">
    <property type="protein sequence ID" value="PGSC0003DMT400096505"/>
    <property type="gene ID" value="PGSC0003DMG400046076"/>
</dbReference>
<dbReference type="InterPro" id="IPR046796">
    <property type="entry name" value="Transposase_32_dom"/>
</dbReference>
<evidence type="ECO:0000313" key="3">
    <source>
        <dbReference type="Proteomes" id="UP000011115"/>
    </source>
</evidence>
<dbReference type="InParanoid" id="M1DYL2"/>